<dbReference type="Pfam" id="PF00155">
    <property type="entry name" value="Aminotran_1_2"/>
    <property type="match status" value="1"/>
</dbReference>
<dbReference type="PANTHER" id="PTHR46577">
    <property type="entry name" value="HTH-TYPE TRANSCRIPTIONAL REGULATORY PROTEIN GABR"/>
    <property type="match status" value="1"/>
</dbReference>
<evidence type="ECO:0000256" key="5">
    <source>
        <dbReference type="ARBA" id="ARBA00023163"/>
    </source>
</evidence>
<keyword evidence="2" id="KW-0663">Pyridoxal phosphate</keyword>
<sequence length="483" mass="54199">MSKSEFLYDAIAQELTQAIDQGTYSVGTRMPSLRQLCEQYHVSMTTAQQVYSVLEDASLIATRPRSGYYVRSRAKEFDTQPAASQPIDTPMDAPYRQDSVSLYEDFYADNIYQFGAIGSPAEELIPDRTIARHITKALKEFPSQSCQYDTPMGNLELRQQIVNRMYDAGCRAKAENIIITQGCQGALALALQAITTKGDTVAVESPIYPGVGQLLCQLELKVLEIPTHPRDGADLGALTRLIKRQTNNVKACILIPNCQNPLGGSMPEENKRHLIKILSNAGIPLIEDDAMGDLIYKRPRPKAAKSYDSEGNVLYCSSFSKVLGPGHRIGWIEPGKYYDKVIRNKAVSTLMNPSYIQHAFKEFLKAGSYIRTVNKATTVYLARMTQLRRWVYEYFPKGIRYTNPQGGYFLWIELPSSVDAKMLTTMALKKKIGIGLGSWFSPNELYTNHIRLCCTDSKMERMRIATQALGMMAHEILQQGRPK</sequence>
<dbReference type="InterPro" id="IPR036390">
    <property type="entry name" value="WH_DNA-bd_sf"/>
</dbReference>
<dbReference type="InterPro" id="IPR051446">
    <property type="entry name" value="HTH_trans_reg/aminotransferase"/>
</dbReference>
<comment type="similarity">
    <text evidence="1">In the C-terminal section; belongs to the class-I pyridoxal-phosphate-dependent aminotransferase family.</text>
</comment>
<evidence type="ECO:0000256" key="4">
    <source>
        <dbReference type="ARBA" id="ARBA00023125"/>
    </source>
</evidence>
<dbReference type="GO" id="GO:0003677">
    <property type="term" value="F:DNA binding"/>
    <property type="evidence" value="ECO:0007669"/>
    <property type="project" value="UniProtKB-KW"/>
</dbReference>
<dbReference type="GO" id="GO:0030170">
    <property type="term" value="F:pyridoxal phosphate binding"/>
    <property type="evidence" value="ECO:0007669"/>
    <property type="project" value="InterPro"/>
</dbReference>
<gene>
    <name evidence="7" type="ORF">MNBD_GAMMA22-1659</name>
</gene>
<dbReference type="InterPro" id="IPR015421">
    <property type="entry name" value="PyrdxlP-dep_Trfase_major"/>
</dbReference>
<dbReference type="GO" id="GO:0008483">
    <property type="term" value="F:transaminase activity"/>
    <property type="evidence" value="ECO:0007669"/>
    <property type="project" value="UniProtKB-KW"/>
</dbReference>
<dbReference type="InterPro" id="IPR000524">
    <property type="entry name" value="Tscrpt_reg_HTH_GntR"/>
</dbReference>
<dbReference type="EMBL" id="UOFS01000019">
    <property type="protein sequence ID" value="VAW94859.1"/>
    <property type="molecule type" value="Genomic_DNA"/>
</dbReference>
<dbReference type="SMART" id="SM00345">
    <property type="entry name" value="HTH_GNTR"/>
    <property type="match status" value="1"/>
</dbReference>
<dbReference type="SUPFAM" id="SSF46785">
    <property type="entry name" value="Winged helix' DNA-binding domain"/>
    <property type="match status" value="1"/>
</dbReference>
<evidence type="ECO:0000313" key="7">
    <source>
        <dbReference type="EMBL" id="VAW94859.1"/>
    </source>
</evidence>
<feature type="domain" description="HTH gntR-type" evidence="6">
    <location>
        <begin position="5"/>
        <end position="73"/>
    </location>
</feature>
<dbReference type="CDD" id="cd07377">
    <property type="entry name" value="WHTH_GntR"/>
    <property type="match status" value="1"/>
</dbReference>
<proteinExistence type="inferred from homology"/>
<evidence type="ECO:0000256" key="1">
    <source>
        <dbReference type="ARBA" id="ARBA00005384"/>
    </source>
</evidence>
<organism evidence="7">
    <name type="scientific">hydrothermal vent metagenome</name>
    <dbReference type="NCBI Taxonomy" id="652676"/>
    <lineage>
        <taxon>unclassified sequences</taxon>
        <taxon>metagenomes</taxon>
        <taxon>ecological metagenomes</taxon>
    </lineage>
</organism>
<reference evidence="7" key="1">
    <citation type="submission" date="2018-06" db="EMBL/GenBank/DDBJ databases">
        <authorList>
            <person name="Zhirakovskaya E."/>
        </authorList>
    </citation>
    <scope>NUCLEOTIDE SEQUENCE</scope>
</reference>
<dbReference type="Gene3D" id="3.90.1150.10">
    <property type="entry name" value="Aspartate Aminotransferase, domain 1"/>
    <property type="match status" value="1"/>
</dbReference>
<accession>A0A3B1A9G7</accession>
<dbReference type="PANTHER" id="PTHR46577:SF1">
    <property type="entry name" value="HTH-TYPE TRANSCRIPTIONAL REGULATORY PROTEIN GABR"/>
    <property type="match status" value="1"/>
</dbReference>
<evidence type="ECO:0000259" key="6">
    <source>
        <dbReference type="PROSITE" id="PS50949"/>
    </source>
</evidence>
<dbReference type="Gene3D" id="1.10.10.10">
    <property type="entry name" value="Winged helix-like DNA-binding domain superfamily/Winged helix DNA-binding domain"/>
    <property type="match status" value="1"/>
</dbReference>
<dbReference type="Gene3D" id="3.40.640.10">
    <property type="entry name" value="Type I PLP-dependent aspartate aminotransferase-like (Major domain)"/>
    <property type="match status" value="1"/>
</dbReference>
<dbReference type="CDD" id="cd00609">
    <property type="entry name" value="AAT_like"/>
    <property type="match status" value="1"/>
</dbReference>
<keyword evidence="7" id="KW-0808">Transferase</keyword>
<evidence type="ECO:0000256" key="2">
    <source>
        <dbReference type="ARBA" id="ARBA00022898"/>
    </source>
</evidence>
<evidence type="ECO:0000256" key="3">
    <source>
        <dbReference type="ARBA" id="ARBA00023015"/>
    </source>
</evidence>
<name>A0A3B1A9G7_9ZZZZ</name>
<keyword evidence="3" id="KW-0805">Transcription regulation</keyword>
<protein>
    <submittedName>
        <fullName evidence="7">DNA-binding transcriptional regulator, MocR family / aminotransferase domain</fullName>
    </submittedName>
</protein>
<keyword evidence="4 7" id="KW-0238">DNA-binding</keyword>
<dbReference type="InterPro" id="IPR004839">
    <property type="entry name" value="Aminotransferase_I/II_large"/>
</dbReference>
<dbReference type="InterPro" id="IPR036388">
    <property type="entry name" value="WH-like_DNA-bd_sf"/>
</dbReference>
<keyword evidence="7" id="KW-0032">Aminotransferase</keyword>
<dbReference type="InterPro" id="IPR015422">
    <property type="entry name" value="PyrdxlP-dep_Trfase_small"/>
</dbReference>
<dbReference type="PROSITE" id="PS50949">
    <property type="entry name" value="HTH_GNTR"/>
    <property type="match status" value="1"/>
</dbReference>
<dbReference type="Pfam" id="PF00392">
    <property type="entry name" value="GntR"/>
    <property type="match status" value="1"/>
</dbReference>
<keyword evidence="5" id="KW-0804">Transcription</keyword>
<dbReference type="AlphaFoldDB" id="A0A3B1A9G7"/>
<dbReference type="SUPFAM" id="SSF53383">
    <property type="entry name" value="PLP-dependent transferases"/>
    <property type="match status" value="1"/>
</dbReference>
<dbReference type="InterPro" id="IPR015424">
    <property type="entry name" value="PyrdxlP-dep_Trfase"/>
</dbReference>
<dbReference type="GO" id="GO:0003700">
    <property type="term" value="F:DNA-binding transcription factor activity"/>
    <property type="evidence" value="ECO:0007669"/>
    <property type="project" value="InterPro"/>
</dbReference>